<accession>K9Y187</accession>
<organism evidence="1 2">
    <name type="scientific">Stanieria cyanosphaera (strain ATCC 29371 / PCC 7437)</name>
    <dbReference type="NCBI Taxonomy" id="111780"/>
    <lineage>
        <taxon>Bacteria</taxon>
        <taxon>Bacillati</taxon>
        <taxon>Cyanobacteriota</taxon>
        <taxon>Cyanophyceae</taxon>
        <taxon>Pleurocapsales</taxon>
        <taxon>Dermocarpellaceae</taxon>
        <taxon>Stanieria</taxon>
    </lineage>
</organism>
<dbReference type="KEGG" id="scs:Sta7437_4707"/>
<dbReference type="RefSeq" id="WP_015212062.1">
    <property type="nucleotide sequence ID" value="NC_019765.1"/>
</dbReference>
<dbReference type="Proteomes" id="UP000010473">
    <property type="component" value="Plasmid pSTA7437.01"/>
</dbReference>
<dbReference type="HOGENOM" id="CLU_124928_1_0_3"/>
<keyword evidence="2" id="KW-1185">Reference proteome</keyword>
<dbReference type="AlphaFoldDB" id="K9Y187"/>
<dbReference type="SUPFAM" id="SSF46689">
    <property type="entry name" value="Homeodomain-like"/>
    <property type="match status" value="1"/>
</dbReference>
<dbReference type="EMBL" id="CP003654">
    <property type="protein sequence ID" value="AFZ38156.1"/>
    <property type="molecule type" value="Genomic_DNA"/>
</dbReference>
<sequence length="155" mass="18524">MTTGQFIRQINLETQSLLKRIYRQSSHHQVRQRSHCLLLKNQGVNIKQLKAIFQVSEKTLYNWFNAWESKGLVGLYNQPGRGRKATFNPEQIKQIKEWASSHPQQLKQVRQKIQEKWNITVKWMEIDSYKDWQSLVDSVETMLREFGQKYVINFV</sequence>
<proteinExistence type="predicted"/>
<evidence type="ECO:0000313" key="1">
    <source>
        <dbReference type="EMBL" id="AFZ38156.1"/>
    </source>
</evidence>
<keyword evidence="1" id="KW-0614">Plasmid</keyword>
<protein>
    <recommendedName>
        <fullName evidence="3">Transposase</fullName>
    </recommendedName>
</protein>
<reference evidence="2" key="1">
    <citation type="journal article" date="2013" name="Proc. Natl. Acad. Sci. U.S.A.">
        <title>Improving the coverage of the cyanobacterial phylum using diversity-driven genome sequencing.</title>
        <authorList>
            <person name="Shih P.M."/>
            <person name="Wu D."/>
            <person name="Latifi A."/>
            <person name="Axen S.D."/>
            <person name="Fewer D.P."/>
            <person name="Talla E."/>
            <person name="Calteau A."/>
            <person name="Cai F."/>
            <person name="Tandeau de Marsac N."/>
            <person name="Rippka R."/>
            <person name="Herdman M."/>
            <person name="Sivonen K."/>
            <person name="Coursin T."/>
            <person name="Laurent T."/>
            <person name="Goodwin L."/>
            <person name="Nolan M."/>
            <person name="Davenport K.W."/>
            <person name="Han C.S."/>
            <person name="Rubin E.M."/>
            <person name="Eisen J.A."/>
            <person name="Woyke T."/>
            <person name="Gugger M."/>
            <person name="Kerfeld C.A."/>
        </authorList>
    </citation>
    <scope>NUCLEOTIDE SEQUENCE [LARGE SCALE GENOMIC DNA]</scope>
    <source>
        <strain evidence="2">ATCC 29371 / PCC 7437</strain>
        <plasmid evidence="2">Plasmid pSTA7437.01</plasmid>
    </source>
</reference>
<gene>
    <name evidence="1" type="ordered locus">Sta7437_4707</name>
</gene>
<name>K9Y187_STAC7</name>
<evidence type="ECO:0008006" key="3">
    <source>
        <dbReference type="Google" id="ProtNLM"/>
    </source>
</evidence>
<evidence type="ECO:0000313" key="2">
    <source>
        <dbReference type="Proteomes" id="UP000010473"/>
    </source>
</evidence>
<geneLocation type="plasmid" evidence="1 2">
    <name>pSTA7437.01</name>
</geneLocation>
<dbReference type="OrthoDB" id="577460at2"/>
<dbReference type="Pfam" id="PF13565">
    <property type="entry name" value="HTH_32"/>
    <property type="match status" value="1"/>
</dbReference>
<dbReference type="InterPro" id="IPR009057">
    <property type="entry name" value="Homeodomain-like_sf"/>
</dbReference>